<gene>
    <name evidence="1" type="ORF">DPM13_15800</name>
</gene>
<sequence length="136" mass="14910">MQALVVDLDEGDISAKRDHLIRNLGPATLTIESGGLTKAGQPKLHLWWKLTEPAEGEDLARLCQLRATMALKVGGDDAMSVVLQIWVAGTAKMSVTLHPLEEPISPASGITSLGQMYDTHMQRARRVPGWWRRDGT</sequence>
<organism evidence="1 2">
    <name type="scientific">Paracoccus mutanolyticus</name>
    <dbReference type="NCBI Taxonomy" id="1499308"/>
    <lineage>
        <taxon>Bacteria</taxon>
        <taxon>Pseudomonadati</taxon>
        <taxon>Pseudomonadota</taxon>
        <taxon>Alphaproteobacteria</taxon>
        <taxon>Rhodobacterales</taxon>
        <taxon>Paracoccaceae</taxon>
        <taxon>Paracoccus</taxon>
    </lineage>
</organism>
<evidence type="ECO:0000313" key="1">
    <source>
        <dbReference type="EMBL" id="AWX93943.1"/>
    </source>
</evidence>
<dbReference type="EMBL" id="CP030239">
    <property type="protein sequence ID" value="AWX93943.1"/>
    <property type="molecule type" value="Genomic_DNA"/>
</dbReference>
<dbReference type="RefSeq" id="WP_112888365.1">
    <property type="nucleotide sequence ID" value="NZ_CP030239.1"/>
</dbReference>
<evidence type="ECO:0000313" key="2">
    <source>
        <dbReference type="Proteomes" id="UP000249922"/>
    </source>
</evidence>
<keyword evidence="2" id="KW-1185">Reference proteome</keyword>
<proteinExistence type="predicted"/>
<name>A0ABN5MA72_9RHOB</name>
<accession>A0ABN5MA72</accession>
<reference evidence="1 2" key="1">
    <citation type="submission" date="2018-06" db="EMBL/GenBank/DDBJ databases">
        <title>Complete genome sequence of Paracoccus mutanolyticus strain RSP-02 isolated from cellulosic waste.</title>
        <authorList>
            <person name="Amrutha R.N."/>
            <person name="Shrivastav A."/>
            <person name="Buddana S.K."/>
            <person name="Deshpande U."/>
            <person name="Prakasham R.S."/>
        </authorList>
    </citation>
    <scope>NUCLEOTIDE SEQUENCE [LARGE SCALE GENOMIC DNA]</scope>
    <source>
        <strain evidence="1 2">RSP-02</strain>
    </source>
</reference>
<dbReference type="Proteomes" id="UP000249922">
    <property type="component" value="Chromosome"/>
</dbReference>
<protein>
    <submittedName>
        <fullName evidence="1">Uncharacterized protein</fullName>
    </submittedName>
</protein>